<dbReference type="InterPro" id="IPR011989">
    <property type="entry name" value="ARM-like"/>
</dbReference>
<sequence length="550" mass="62794">MKEEEDGYEGVPILRRRGRYKCTCNVLKYASAVELRLLKDVSSLAPIIECDTGTDTGRHVGEAKSVALCGSSTLLTFFFYVLLQHNSHVLAALALPGSKAFDFYQKSIRRFFLNVMVKQQERKALERKQESEEKEEKKETAIGEGNAEEGKEEKEEEKKKQEEEEEKENEELVSILKEKEEKEKEQQDSDGYPMSGDAYDLLMFLLISLKHRDRDFQFLAANVSSLLCLQPVHPQLLRDFSSLTLQGEDARRPRKEKEEEAVEMRGGEEGQQDGSEEGSASKRKNRSALSSTREGGGEEERRGPDKEGKGKGKDVPRPAVERMADKPVVYQLHRLIEGYKCYMRHPSWKVRSAIVRLSELLGCQYRMLLSGSPTYRLLVDICILGLQDQQPEVQQSAKAALSYLLLSCTDEEYRHYTEVFLEIAGPVPSSSSSSSSSQRQLRRKEEEGEEEDEEEKKKRRVNPIAGVLGLSALVHAVPFDVPPWLPHAITSLAKYASTRMPDNVRRHVEKTLQEFYRTHQDAWQQLHVHKFSPEQLDVLETYKGRPTYFA</sequence>
<dbReference type="GO" id="GO:0005829">
    <property type="term" value="C:cytosol"/>
    <property type="evidence" value="ECO:0007669"/>
    <property type="project" value="TreeGrafter"/>
</dbReference>
<dbReference type="SUPFAM" id="SSF48371">
    <property type="entry name" value="ARM repeat"/>
    <property type="match status" value="1"/>
</dbReference>
<dbReference type="InterPro" id="IPR016024">
    <property type="entry name" value="ARM-type_fold"/>
</dbReference>
<organism evidence="3 4">
    <name type="scientific">Cystoisospora suis</name>
    <dbReference type="NCBI Taxonomy" id="483139"/>
    <lineage>
        <taxon>Eukaryota</taxon>
        <taxon>Sar</taxon>
        <taxon>Alveolata</taxon>
        <taxon>Apicomplexa</taxon>
        <taxon>Conoidasida</taxon>
        <taxon>Coccidia</taxon>
        <taxon>Eucoccidiorida</taxon>
        <taxon>Eimeriorina</taxon>
        <taxon>Sarcocystidae</taxon>
        <taxon>Cystoisospora</taxon>
    </lineage>
</organism>
<dbReference type="EMBL" id="MIGC01001120">
    <property type="protein sequence ID" value="PHJ23451.1"/>
    <property type="molecule type" value="Genomic_DNA"/>
</dbReference>
<evidence type="ECO:0000259" key="2">
    <source>
        <dbReference type="Pfam" id="PF11919"/>
    </source>
</evidence>
<dbReference type="PANTHER" id="PTHR32170">
    <property type="entry name" value="PROTEASOME ACTIVATOR COMPLEX SUBUNIT 4"/>
    <property type="match status" value="1"/>
</dbReference>
<evidence type="ECO:0000313" key="4">
    <source>
        <dbReference type="Proteomes" id="UP000221165"/>
    </source>
</evidence>
<keyword evidence="4" id="KW-1185">Reference proteome</keyword>
<name>A0A2C6KHD7_9APIC</name>
<feature type="domain" description="Proteasome activator complex subunit 4 C-terminal" evidence="2">
    <location>
        <begin position="464"/>
        <end position="550"/>
    </location>
</feature>
<dbReference type="AlphaFoldDB" id="A0A2C6KHD7"/>
<feature type="compositionally biased region" description="Basic and acidic residues" evidence="1">
    <location>
        <begin position="148"/>
        <end position="162"/>
    </location>
</feature>
<proteinExistence type="predicted"/>
<feature type="region of interest" description="Disordered" evidence="1">
    <location>
        <begin position="426"/>
        <end position="459"/>
    </location>
</feature>
<dbReference type="GO" id="GO:0070628">
    <property type="term" value="F:proteasome binding"/>
    <property type="evidence" value="ECO:0007669"/>
    <property type="project" value="InterPro"/>
</dbReference>
<feature type="region of interest" description="Disordered" evidence="1">
    <location>
        <begin position="247"/>
        <end position="322"/>
    </location>
</feature>
<dbReference type="VEuPathDB" id="ToxoDB:CSUI_002699"/>
<evidence type="ECO:0000256" key="1">
    <source>
        <dbReference type="SAM" id="MobiDB-lite"/>
    </source>
</evidence>
<reference evidence="3 4" key="1">
    <citation type="journal article" date="2017" name="Int. J. Parasitol.">
        <title>The genome of the protozoan parasite Cystoisospora suis and a reverse vaccinology approach to identify vaccine candidates.</title>
        <authorList>
            <person name="Palmieri N."/>
            <person name="Shrestha A."/>
            <person name="Ruttkowski B."/>
            <person name="Beck T."/>
            <person name="Vogl C."/>
            <person name="Tomley F."/>
            <person name="Blake D.P."/>
            <person name="Joachim A."/>
        </authorList>
    </citation>
    <scope>NUCLEOTIDE SEQUENCE [LARGE SCALE GENOMIC DNA]</scope>
    <source>
        <strain evidence="3 4">Wien I</strain>
    </source>
</reference>
<dbReference type="GO" id="GO:0005634">
    <property type="term" value="C:nucleus"/>
    <property type="evidence" value="ECO:0007669"/>
    <property type="project" value="TreeGrafter"/>
</dbReference>
<gene>
    <name evidence="3" type="ORF">CSUI_002699</name>
</gene>
<dbReference type="OrthoDB" id="17907at2759"/>
<dbReference type="InterPro" id="IPR021843">
    <property type="entry name" value="PSME4_C"/>
</dbReference>
<dbReference type="GO" id="GO:0016504">
    <property type="term" value="F:peptidase activator activity"/>
    <property type="evidence" value="ECO:0007669"/>
    <property type="project" value="InterPro"/>
</dbReference>
<protein>
    <submittedName>
        <fullName evidence="3">Very large low complexity protein</fullName>
    </submittedName>
</protein>
<dbReference type="Pfam" id="PF11919">
    <property type="entry name" value="PSME4_C"/>
    <property type="match status" value="1"/>
</dbReference>
<dbReference type="RefSeq" id="XP_067925127.1">
    <property type="nucleotide sequence ID" value="XM_068062898.1"/>
</dbReference>
<feature type="compositionally biased region" description="Basic and acidic residues" evidence="1">
    <location>
        <begin position="248"/>
        <end position="268"/>
    </location>
</feature>
<dbReference type="Gene3D" id="1.25.10.10">
    <property type="entry name" value="Leucine-rich Repeat Variant"/>
    <property type="match status" value="1"/>
</dbReference>
<dbReference type="GeneID" id="94426109"/>
<dbReference type="Proteomes" id="UP000221165">
    <property type="component" value="Unassembled WGS sequence"/>
</dbReference>
<feature type="compositionally biased region" description="Basic and acidic residues" evidence="1">
    <location>
        <begin position="125"/>
        <end position="141"/>
    </location>
</feature>
<feature type="region of interest" description="Disordered" evidence="1">
    <location>
        <begin position="125"/>
        <end position="172"/>
    </location>
</feature>
<accession>A0A2C6KHD7</accession>
<comment type="caution">
    <text evidence="3">The sequence shown here is derived from an EMBL/GenBank/DDBJ whole genome shotgun (WGS) entry which is preliminary data.</text>
</comment>
<dbReference type="PANTHER" id="PTHR32170:SF3">
    <property type="entry name" value="PROTEASOME ACTIVATOR COMPLEX SUBUNIT 4"/>
    <property type="match status" value="1"/>
</dbReference>
<evidence type="ECO:0000313" key="3">
    <source>
        <dbReference type="EMBL" id="PHJ23451.1"/>
    </source>
</evidence>
<feature type="compositionally biased region" description="Basic and acidic residues" evidence="1">
    <location>
        <begin position="295"/>
        <end position="322"/>
    </location>
</feature>
<dbReference type="GO" id="GO:0010499">
    <property type="term" value="P:proteasomal ubiquitin-independent protein catabolic process"/>
    <property type="evidence" value="ECO:0007669"/>
    <property type="project" value="TreeGrafter"/>
</dbReference>
<dbReference type="InterPro" id="IPR035309">
    <property type="entry name" value="PSME4"/>
</dbReference>